<feature type="region of interest" description="Disordered" evidence="1">
    <location>
        <begin position="22"/>
        <end position="73"/>
    </location>
</feature>
<feature type="non-terminal residue" evidence="2">
    <location>
        <position position="1"/>
    </location>
</feature>
<sequence length="73" mass="7796">ATVNPAPIATQPPPFLVLESVPRLGEKSRRPSMPEIADSLPGIAGLPRLNSPRSDHRGEIAQGSNRPPLPTLR</sequence>
<organism evidence="2 3">
    <name type="scientific">Ensete ventricosum</name>
    <name type="common">Abyssinian banana</name>
    <name type="synonym">Musa ensete</name>
    <dbReference type="NCBI Taxonomy" id="4639"/>
    <lineage>
        <taxon>Eukaryota</taxon>
        <taxon>Viridiplantae</taxon>
        <taxon>Streptophyta</taxon>
        <taxon>Embryophyta</taxon>
        <taxon>Tracheophyta</taxon>
        <taxon>Spermatophyta</taxon>
        <taxon>Magnoliopsida</taxon>
        <taxon>Liliopsida</taxon>
        <taxon>Zingiberales</taxon>
        <taxon>Musaceae</taxon>
        <taxon>Ensete</taxon>
    </lineage>
</organism>
<gene>
    <name evidence="2" type="ORF">B296_00056246</name>
</gene>
<accession>A0A426X1B4</accession>
<comment type="caution">
    <text evidence="2">The sequence shown here is derived from an EMBL/GenBank/DDBJ whole genome shotgun (WGS) entry which is preliminary data.</text>
</comment>
<dbReference type="Proteomes" id="UP000287651">
    <property type="component" value="Unassembled WGS sequence"/>
</dbReference>
<proteinExistence type="predicted"/>
<reference evidence="2 3" key="1">
    <citation type="journal article" date="2014" name="Agronomy (Basel)">
        <title>A Draft Genome Sequence for Ensete ventricosum, the Drought-Tolerant Tree Against Hunger.</title>
        <authorList>
            <person name="Harrison J."/>
            <person name="Moore K.A."/>
            <person name="Paszkiewicz K."/>
            <person name="Jones T."/>
            <person name="Grant M."/>
            <person name="Ambacheew D."/>
            <person name="Muzemil S."/>
            <person name="Studholme D.J."/>
        </authorList>
    </citation>
    <scope>NUCLEOTIDE SEQUENCE [LARGE SCALE GENOMIC DNA]</scope>
</reference>
<evidence type="ECO:0000313" key="3">
    <source>
        <dbReference type="Proteomes" id="UP000287651"/>
    </source>
</evidence>
<evidence type="ECO:0000313" key="2">
    <source>
        <dbReference type="EMBL" id="RRT33251.1"/>
    </source>
</evidence>
<dbReference type="EMBL" id="AMZH03029508">
    <property type="protein sequence ID" value="RRT33251.1"/>
    <property type="molecule type" value="Genomic_DNA"/>
</dbReference>
<evidence type="ECO:0000256" key="1">
    <source>
        <dbReference type="SAM" id="MobiDB-lite"/>
    </source>
</evidence>
<dbReference type="AlphaFoldDB" id="A0A426X1B4"/>
<name>A0A426X1B4_ENSVE</name>
<protein>
    <submittedName>
        <fullName evidence="2">Uncharacterized protein</fullName>
    </submittedName>
</protein>